<feature type="compositionally biased region" description="Polar residues" evidence="1">
    <location>
        <begin position="104"/>
        <end position="114"/>
    </location>
</feature>
<evidence type="ECO:0000313" key="3">
    <source>
        <dbReference type="Proteomes" id="UP000516380"/>
    </source>
</evidence>
<evidence type="ECO:0000256" key="1">
    <source>
        <dbReference type="SAM" id="MobiDB-lite"/>
    </source>
</evidence>
<evidence type="ECO:0000313" key="2">
    <source>
        <dbReference type="EMBL" id="BCI86583.1"/>
    </source>
</evidence>
<protein>
    <submittedName>
        <fullName evidence="2">Uncharacterized protein</fullName>
    </submittedName>
</protein>
<sequence>MRDTHQLKQFHGASAGLLLTDSGLMDPDRFGDLVADGVDGVRADIGSWNTVPITLPRTRDIPSSPRPSSSVPCSRTEPRTSAYSGSSPTTAMAAADLPDPDSPTIATTSPGSTR</sequence>
<keyword evidence="3" id="KW-1185">Reference proteome</keyword>
<proteinExistence type="predicted"/>
<accession>A0A7G1I8F4</accession>
<feature type="compositionally biased region" description="Low complexity" evidence="1">
    <location>
        <begin position="61"/>
        <end position="75"/>
    </location>
</feature>
<feature type="region of interest" description="Disordered" evidence="1">
    <location>
        <begin position="53"/>
        <end position="114"/>
    </location>
</feature>
<name>A0A7G1I8F4_MYCKA</name>
<dbReference type="Proteomes" id="UP000516380">
    <property type="component" value="Chromosome"/>
</dbReference>
<feature type="compositionally biased region" description="Polar residues" evidence="1">
    <location>
        <begin position="79"/>
        <end position="90"/>
    </location>
</feature>
<dbReference type="AlphaFoldDB" id="A0A7G1I8F4"/>
<organism evidence="2 3">
    <name type="scientific">Mycobacterium kansasii</name>
    <dbReference type="NCBI Taxonomy" id="1768"/>
    <lineage>
        <taxon>Bacteria</taxon>
        <taxon>Bacillati</taxon>
        <taxon>Actinomycetota</taxon>
        <taxon>Actinomycetes</taxon>
        <taxon>Mycobacteriales</taxon>
        <taxon>Mycobacteriaceae</taxon>
        <taxon>Mycobacterium</taxon>
    </lineage>
</organism>
<dbReference type="EMBL" id="AP023343">
    <property type="protein sequence ID" value="BCI86583.1"/>
    <property type="molecule type" value="Genomic_DNA"/>
</dbReference>
<reference evidence="2 3" key="1">
    <citation type="submission" date="2020-07" db="EMBL/GenBank/DDBJ databases">
        <title>Mycobacterium kansasii (former subtype) with zoonotic potential isolated from diseased indoor pet cat, Japan.</title>
        <authorList>
            <person name="Fukano H."/>
            <person name="Terazono T."/>
            <person name="Hoshino Y."/>
        </authorList>
    </citation>
    <scope>NUCLEOTIDE SEQUENCE [LARGE SCALE GENOMIC DNA]</scope>
    <source>
        <strain evidence="2 3">Kuro-I</strain>
    </source>
</reference>
<gene>
    <name evidence="2" type="ORF">NIIDMKKI_17890</name>
</gene>